<dbReference type="SUPFAM" id="SSF53092">
    <property type="entry name" value="Creatinase/prolidase N-terminal domain"/>
    <property type="match status" value="2"/>
</dbReference>
<dbReference type="InterPro" id="IPR029149">
    <property type="entry name" value="Creatin/AminoP/Spt16_N"/>
</dbReference>
<dbReference type="CDD" id="cd01085">
    <property type="entry name" value="APP"/>
    <property type="match status" value="1"/>
</dbReference>
<dbReference type="SUPFAM" id="SSF55920">
    <property type="entry name" value="Creatinase/aminopeptidase"/>
    <property type="match status" value="1"/>
</dbReference>
<protein>
    <recommendedName>
        <fullName evidence="10">Creatinase/aminopeptidase</fullName>
    </recommendedName>
</protein>
<keyword evidence="9" id="KW-1185">Reference proteome</keyword>
<keyword evidence="3" id="KW-0378">Hydrolase</keyword>
<evidence type="ECO:0000259" key="6">
    <source>
        <dbReference type="Pfam" id="PF01321"/>
    </source>
</evidence>
<feature type="region of interest" description="Disordered" evidence="4">
    <location>
        <begin position="61"/>
        <end position="82"/>
    </location>
</feature>
<evidence type="ECO:0000256" key="3">
    <source>
        <dbReference type="ARBA" id="ARBA00022801"/>
    </source>
</evidence>
<evidence type="ECO:0000256" key="2">
    <source>
        <dbReference type="ARBA" id="ARBA00022723"/>
    </source>
</evidence>
<evidence type="ECO:0000259" key="5">
    <source>
        <dbReference type="Pfam" id="PF00557"/>
    </source>
</evidence>
<evidence type="ECO:0008006" key="10">
    <source>
        <dbReference type="Google" id="ProtNLM"/>
    </source>
</evidence>
<keyword evidence="2" id="KW-0479">Metal-binding</keyword>
<name>A0ABR2YDR4_9CHLO</name>
<dbReference type="InterPro" id="IPR050422">
    <property type="entry name" value="X-Pro_aminopeptidase_P"/>
</dbReference>
<organism evidence="8 9">
    <name type="scientific">Coccomyxa subellipsoidea</name>
    <dbReference type="NCBI Taxonomy" id="248742"/>
    <lineage>
        <taxon>Eukaryota</taxon>
        <taxon>Viridiplantae</taxon>
        <taxon>Chlorophyta</taxon>
        <taxon>core chlorophytes</taxon>
        <taxon>Trebouxiophyceae</taxon>
        <taxon>Trebouxiophyceae incertae sedis</taxon>
        <taxon>Coccomyxaceae</taxon>
        <taxon>Coccomyxa</taxon>
    </lineage>
</organism>
<reference evidence="8 9" key="1">
    <citation type="journal article" date="2024" name="Nat. Commun.">
        <title>Phylogenomics reveals the evolutionary origins of lichenization in chlorophyte algae.</title>
        <authorList>
            <person name="Puginier C."/>
            <person name="Libourel C."/>
            <person name="Otte J."/>
            <person name="Skaloud P."/>
            <person name="Haon M."/>
            <person name="Grisel S."/>
            <person name="Petersen M."/>
            <person name="Berrin J.G."/>
            <person name="Delaux P.M."/>
            <person name="Dal Grande F."/>
            <person name="Keller J."/>
        </authorList>
    </citation>
    <scope>NUCLEOTIDE SEQUENCE [LARGE SCALE GENOMIC DNA]</scope>
    <source>
        <strain evidence="8 9">SAG 216-7</strain>
    </source>
</reference>
<dbReference type="InterPro" id="IPR000994">
    <property type="entry name" value="Pept_M24"/>
</dbReference>
<dbReference type="PANTHER" id="PTHR43763">
    <property type="entry name" value="XAA-PRO AMINOPEPTIDASE 1"/>
    <property type="match status" value="1"/>
</dbReference>
<dbReference type="Proteomes" id="UP001491310">
    <property type="component" value="Unassembled WGS sequence"/>
</dbReference>
<evidence type="ECO:0000313" key="9">
    <source>
        <dbReference type="Proteomes" id="UP001491310"/>
    </source>
</evidence>
<sequence>MQSVPVYLASRALHCIAPASGGLRRALLPSRSSKPLRSTVFGQVTSLNKIFSIATRMSRGSSQTQNGMAATEAEAVTTSAPPAPKDELLEALRTEMAKENVQAYIIPTEDPHMSEYSTSDAERRHFISRFTGSAGTAVVTTDAALLWTDGRYFLQASQQLGPAWTLMRAGTPGCPEIPEWLADNLQADDAVGIDPFLHTVNGARTLKEKLEAAGKGLRPIYGNLVDKVWGSARPAAPSAPLRVHALEHAGQSVSDKLTAVRAKLKEAKADVLLLTALDEIAWLCNLRGSDVSYNPVFLSYATVTEDGARLFVDEGKVTANVLSHLSEAGVEVGAYEGMLDEVRKFAADGQILWADPAKVSYALHEAASQVSQGSQGADAEEAPRKRVKTTAAKTVLPPSKMFVEKPSPVAASKAVKNPAELAGMREAHLRDAVALAETLYHLEQEIAAGRTLTEVDVDDFLTGRRAAQGGFIEPSFPTIAGSGPNGAIIHYRAQPDTCNTVSGSQLLLVDSGGQYDCGTTDVTRTFHLGEPTKHQKVCFTRVLQGHIALDSAVFPTGTPGLALDTLARAPLWSMGLNYRHGTGHGVGAALNVHEGPQSISTRYTITYPLEAGMVVSNEPGYYEDGEFGIRIENLLIVKEAETPFRFGEQPYLSFERLTMCPLQRKMIDLDVMSASEIEWVNQYHKERVQLLL</sequence>
<accession>A0ABR2YDR4</accession>
<comment type="caution">
    <text evidence="8">The sequence shown here is derived from an EMBL/GenBank/DDBJ whole genome shotgun (WGS) entry which is preliminary data.</text>
</comment>
<evidence type="ECO:0000256" key="1">
    <source>
        <dbReference type="ARBA" id="ARBA00008766"/>
    </source>
</evidence>
<feature type="region of interest" description="Disordered" evidence="4">
    <location>
        <begin position="370"/>
        <end position="390"/>
    </location>
</feature>
<dbReference type="InterPro" id="IPR032416">
    <property type="entry name" value="Peptidase_M24_C"/>
</dbReference>
<proteinExistence type="inferred from homology"/>
<comment type="similarity">
    <text evidence="1">Belongs to the peptidase M24B family.</text>
</comment>
<dbReference type="Pfam" id="PF00557">
    <property type="entry name" value="Peptidase_M24"/>
    <property type="match status" value="1"/>
</dbReference>
<dbReference type="Pfam" id="PF16189">
    <property type="entry name" value="Creatinase_N_2"/>
    <property type="match status" value="1"/>
</dbReference>
<feature type="domain" description="Peptidase M24 C-terminal" evidence="7">
    <location>
        <begin position="650"/>
        <end position="686"/>
    </location>
</feature>
<evidence type="ECO:0000313" key="8">
    <source>
        <dbReference type="EMBL" id="KAK9903285.1"/>
    </source>
</evidence>
<feature type="domain" description="Peptidase M24" evidence="5">
    <location>
        <begin position="423"/>
        <end position="639"/>
    </location>
</feature>
<dbReference type="PANTHER" id="PTHR43763:SF6">
    <property type="entry name" value="XAA-PRO AMINOPEPTIDASE 1"/>
    <property type="match status" value="1"/>
</dbReference>
<feature type="domain" description="Creatinase N-terminal" evidence="6">
    <location>
        <begin position="89"/>
        <end position="212"/>
    </location>
</feature>
<feature type="compositionally biased region" description="Low complexity" evidence="4">
    <location>
        <begin position="69"/>
        <end position="80"/>
    </location>
</feature>
<evidence type="ECO:0000259" key="7">
    <source>
        <dbReference type="Pfam" id="PF16188"/>
    </source>
</evidence>
<dbReference type="Gene3D" id="3.90.230.10">
    <property type="entry name" value="Creatinase/methionine aminopeptidase superfamily"/>
    <property type="match status" value="1"/>
</dbReference>
<dbReference type="InterPro" id="IPR036005">
    <property type="entry name" value="Creatinase/aminopeptidase-like"/>
</dbReference>
<dbReference type="Pfam" id="PF01321">
    <property type="entry name" value="Creatinase_N"/>
    <property type="match status" value="1"/>
</dbReference>
<dbReference type="EMBL" id="JALJOT010000014">
    <property type="protein sequence ID" value="KAK9903285.1"/>
    <property type="molecule type" value="Genomic_DNA"/>
</dbReference>
<dbReference type="Gene3D" id="3.40.350.10">
    <property type="entry name" value="Creatinase/prolidase N-terminal domain"/>
    <property type="match status" value="2"/>
</dbReference>
<dbReference type="Pfam" id="PF16188">
    <property type="entry name" value="Peptidase_M24_C"/>
    <property type="match status" value="1"/>
</dbReference>
<evidence type="ECO:0000256" key="4">
    <source>
        <dbReference type="SAM" id="MobiDB-lite"/>
    </source>
</evidence>
<dbReference type="InterPro" id="IPR000587">
    <property type="entry name" value="Creatinase_N"/>
</dbReference>
<dbReference type="InterPro" id="IPR033740">
    <property type="entry name" value="Pept_M24B"/>
</dbReference>
<gene>
    <name evidence="8" type="ORF">WJX75_001937</name>
</gene>